<name>A0ACC0VS84_9STRA</name>
<keyword evidence="2" id="KW-1185">Reference proteome</keyword>
<organism evidence="1 2">
    <name type="scientific">Peronosclerospora sorghi</name>
    <dbReference type="NCBI Taxonomy" id="230839"/>
    <lineage>
        <taxon>Eukaryota</taxon>
        <taxon>Sar</taxon>
        <taxon>Stramenopiles</taxon>
        <taxon>Oomycota</taxon>
        <taxon>Peronosporomycetes</taxon>
        <taxon>Peronosporales</taxon>
        <taxon>Peronosporaceae</taxon>
        <taxon>Peronosclerospora</taxon>
    </lineage>
</organism>
<proteinExistence type="predicted"/>
<evidence type="ECO:0000313" key="1">
    <source>
        <dbReference type="EMBL" id="KAI9908331.1"/>
    </source>
</evidence>
<gene>
    <name evidence="1" type="ORF">PsorP6_016523</name>
</gene>
<sequence length="135" mass="14824">MNKYKDDPSTLTPTTIDSFEAVLHEQTGLGESDSTGQSETRTTDLVVELGEVYAGRFDGQRVAISAMKGIIPHVNDFLSEAKINGGLRHPHSIPLLGVAWNSLADICVVSDYMNSSELHMVWNNFENEQLPVGFT</sequence>
<accession>A0ACC0VS84</accession>
<reference evidence="1 2" key="1">
    <citation type="journal article" date="2022" name="bioRxiv">
        <title>The genome of the oomycete Peronosclerospora sorghi, a cosmopolitan pathogen of maize and sorghum, is inflated with dispersed pseudogenes.</title>
        <authorList>
            <person name="Fletcher K."/>
            <person name="Martin F."/>
            <person name="Isakeit T."/>
            <person name="Cavanaugh K."/>
            <person name="Magill C."/>
            <person name="Michelmore R."/>
        </authorList>
    </citation>
    <scope>NUCLEOTIDE SEQUENCE [LARGE SCALE GENOMIC DNA]</scope>
    <source>
        <strain evidence="1">P6</strain>
    </source>
</reference>
<dbReference type="Proteomes" id="UP001163321">
    <property type="component" value="Chromosome 8"/>
</dbReference>
<evidence type="ECO:0000313" key="2">
    <source>
        <dbReference type="Proteomes" id="UP001163321"/>
    </source>
</evidence>
<dbReference type="EMBL" id="CM047587">
    <property type="protein sequence ID" value="KAI9908331.1"/>
    <property type="molecule type" value="Genomic_DNA"/>
</dbReference>
<protein>
    <submittedName>
        <fullName evidence="1">Uncharacterized protein</fullName>
    </submittedName>
</protein>
<comment type="caution">
    <text evidence="1">The sequence shown here is derived from an EMBL/GenBank/DDBJ whole genome shotgun (WGS) entry which is preliminary data.</text>
</comment>